<sequence length="42" mass="5109">MEIHPWICTGRFGLLVRKNAECWQDAPLERKMKKMLFYYFSA</sequence>
<evidence type="ECO:0000313" key="4">
    <source>
        <dbReference type="Proteomes" id="UP000075304"/>
    </source>
</evidence>
<name>A0A150K7F0_HEYCO</name>
<accession>A0A150K7F0</accession>
<gene>
    <name evidence="1" type="ORF">B4098_2874</name>
    <name evidence="2" type="ORF">B4099_3036</name>
</gene>
<dbReference type="Proteomes" id="UP000075304">
    <property type="component" value="Unassembled WGS sequence"/>
</dbReference>
<dbReference type="AlphaFoldDB" id="A0A150K7F0"/>
<protein>
    <submittedName>
        <fullName evidence="1">Uncharacterized protein</fullName>
    </submittedName>
</protein>
<proteinExistence type="predicted"/>
<evidence type="ECO:0000313" key="1">
    <source>
        <dbReference type="EMBL" id="KYC65477.1"/>
    </source>
</evidence>
<reference evidence="3 4" key="1">
    <citation type="submission" date="2016-01" db="EMBL/GenBank/DDBJ databases">
        <title>Genome Sequences of Twelve Sporeforming Bacillus Species Isolated from Foods.</title>
        <authorList>
            <person name="Berendsen E.M."/>
            <person name="Wells-Bennik M.H."/>
            <person name="Krawcyk A.O."/>
            <person name="De Jong A."/>
            <person name="Holsappel S."/>
            <person name="Eijlander R.T."/>
            <person name="Kuipers O.P."/>
        </authorList>
    </citation>
    <scope>NUCLEOTIDE SEQUENCE [LARGE SCALE GENOMIC DNA]</scope>
    <source>
        <strain evidence="1 3">B4098</strain>
        <strain evidence="2 4">B4099</strain>
    </source>
</reference>
<comment type="caution">
    <text evidence="1">The sequence shown here is derived from an EMBL/GenBank/DDBJ whole genome shotgun (WGS) entry which is preliminary data.</text>
</comment>
<dbReference type="EMBL" id="LQYI01000082">
    <property type="protein sequence ID" value="KYC66277.1"/>
    <property type="molecule type" value="Genomic_DNA"/>
</dbReference>
<dbReference type="EMBL" id="LQYG01000016">
    <property type="protein sequence ID" value="KYC65477.1"/>
    <property type="molecule type" value="Genomic_DNA"/>
</dbReference>
<organism evidence="1 3">
    <name type="scientific">Heyndrickxia coagulans</name>
    <name type="common">Weizmannia coagulans</name>
    <dbReference type="NCBI Taxonomy" id="1398"/>
    <lineage>
        <taxon>Bacteria</taxon>
        <taxon>Bacillati</taxon>
        <taxon>Bacillota</taxon>
        <taxon>Bacilli</taxon>
        <taxon>Bacillales</taxon>
        <taxon>Bacillaceae</taxon>
        <taxon>Heyndrickxia</taxon>
    </lineage>
</organism>
<dbReference type="PATRIC" id="fig|1398.25.peg.3893"/>
<evidence type="ECO:0000313" key="2">
    <source>
        <dbReference type="EMBL" id="KYC66277.1"/>
    </source>
</evidence>
<dbReference type="Proteomes" id="UP000075288">
    <property type="component" value="Unassembled WGS sequence"/>
</dbReference>
<evidence type="ECO:0000313" key="3">
    <source>
        <dbReference type="Proteomes" id="UP000075288"/>
    </source>
</evidence>